<organism evidence="2 3">
    <name type="scientific">Nesidiocoris tenuis</name>
    <dbReference type="NCBI Taxonomy" id="355587"/>
    <lineage>
        <taxon>Eukaryota</taxon>
        <taxon>Metazoa</taxon>
        <taxon>Ecdysozoa</taxon>
        <taxon>Arthropoda</taxon>
        <taxon>Hexapoda</taxon>
        <taxon>Insecta</taxon>
        <taxon>Pterygota</taxon>
        <taxon>Neoptera</taxon>
        <taxon>Paraneoptera</taxon>
        <taxon>Hemiptera</taxon>
        <taxon>Heteroptera</taxon>
        <taxon>Panheteroptera</taxon>
        <taxon>Cimicomorpha</taxon>
        <taxon>Miridae</taxon>
        <taxon>Dicyphina</taxon>
        <taxon>Nesidiocoris</taxon>
    </lineage>
</organism>
<evidence type="ECO:0000313" key="3">
    <source>
        <dbReference type="Proteomes" id="UP000479000"/>
    </source>
</evidence>
<feature type="region of interest" description="Disordered" evidence="1">
    <location>
        <begin position="32"/>
        <end position="72"/>
    </location>
</feature>
<dbReference type="EMBL" id="CADCXU010003303">
    <property type="protein sequence ID" value="CAA9995427.1"/>
    <property type="molecule type" value="Genomic_DNA"/>
</dbReference>
<evidence type="ECO:0000256" key="1">
    <source>
        <dbReference type="SAM" id="MobiDB-lite"/>
    </source>
</evidence>
<evidence type="ECO:0000313" key="2">
    <source>
        <dbReference type="EMBL" id="CAA9995427.1"/>
    </source>
</evidence>
<sequence>MCRKLRMSGGGERWYAEKRMLVVITNIWRGKPSRGTSQPVPSCRRGLKIPQTQDSRGSTHTSINKRTPVTSGPTGCKTSFFQGFLIHALETEAIHRGESLEPDEGFEGRRCFAILALPSIRAEVEFQEFGPFPIKHWMTSRGVCLTASTSRCPTRRIDTSGR</sequence>
<name>A0A6H5G1H2_9HEMI</name>
<proteinExistence type="predicted"/>
<feature type="compositionally biased region" description="Polar residues" evidence="1">
    <location>
        <begin position="50"/>
        <end position="72"/>
    </location>
</feature>
<protein>
    <submittedName>
        <fullName evidence="2">Uncharacterized protein</fullName>
    </submittedName>
</protein>
<dbReference type="Proteomes" id="UP000479000">
    <property type="component" value="Unassembled WGS sequence"/>
</dbReference>
<gene>
    <name evidence="2" type="ORF">NTEN_LOCUS2218</name>
</gene>
<keyword evidence="3" id="KW-1185">Reference proteome</keyword>
<accession>A0A6H5G1H2</accession>
<dbReference type="AlphaFoldDB" id="A0A6H5G1H2"/>
<reference evidence="2 3" key="1">
    <citation type="submission" date="2020-02" db="EMBL/GenBank/DDBJ databases">
        <authorList>
            <person name="Ferguson B K."/>
        </authorList>
    </citation>
    <scope>NUCLEOTIDE SEQUENCE [LARGE SCALE GENOMIC DNA]</scope>
</reference>